<evidence type="ECO:0000313" key="2">
    <source>
        <dbReference type="EMBL" id="GIE72056.1"/>
    </source>
</evidence>
<sequence length="101" mass="10137">MCSRSSSPAKPPDREKSNGRTASAVPAAELVTGLALGLTPVLAPALTLASGLLALGEALRPPLGATLVPPVEAAGEELHPLSPKIPTTSTKLAAKVLIMPI</sequence>
<name>A0ABQ4BP53_9ACTN</name>
<reference evidence="2 3" key="1">
    <citation type="submission" date="2021-01" db="EMBL/GenBank/DDBJ databases">
        <title>Whole genome shotgun sequence of Actinoplanes palleronii NBRC 14916.</title>
        <authorList>
            <person name="Komaki H."/>
            <person name="Tamura T."/>
        </authorList>
    </citation>
    <scope>NUCLEOTIDE SEQUENCE [LARGE SCALE GENOMIC DNA]</scope>
    <source>
        <strain evidence="2 3">NBRC 14916</strain>
    </source>
</reference>
<dbReference type="EMBL" id="BOMS01000137">
    <property type="protein sequence ID" value="GIE72056.1"/>
    <property type="molecule type" value="Genomic_DNA"/>
</dbReference>
<feature type="region of interest" description="Disordered" evidence="1">
    <location>
        <begin position="1"/>
        <end position="24"/>
    </location>
</feature>
<evidence type="ECO:0000256" key="1">
    <source>
        <dbReference type="SAM" id="MobiDB-lite"/>
    </source>
</evidence>
<keyword evidence="3" id="KW-1185">Reference proteome</keyword>
<protein>
    <submittedName>
        <fullName evidence="2">Uncharacterized protein</fullName>
    </submittedName>
</protein>
<comment type="caution">
    <text evidence="2">The sequence shown here is derived from an EMBL/GenBank/DDBJ whole genome shotgun (WGS) entry which is preliminary data.</text>
</comment>
<proteinExistence type="predicted"/>
<organism evidence="2 3">
    <name type="scientific">Actinoplanes palleronii</name>
    <dbReference type="NCBI Taxonomy" id="113570"/>
    <lineage>
        <taxon>Bacteria</taxon>
        <taxon>Bacillati</taxon>
        <taxon>Actinomycetota</taxon>
        <taxon>Actinomycetes</taxon>
        <taxon>Micromonosporales</taxon>
        <taxon>Micromonosporaceae</taxon>
        <taxon>Actinoplanes</taxon>
    </lineage>
</organism>
<gene>
    <name evidence="2" type="ORF">Apa02nite_081640</name>
</gene>
<evidence type="ECO:0000313" key="3">
    <source>
        <dbReference type="Proteomes" id="UP000624709"/>
    </source>
</evidence>
<accession>A0ABQ4BP53</accession>
<dbReference type="Proteomes" id="UP000624709">
    <property type="component" value="Unassembled WGS sequence"/>
</dbReference>